<reference evidence="1" key="1">
    <citation type="submission" date="2018-08" db="EMBL/GenBank/DDBJ databases">
        <title>Draft genome sequence of azole-resistant Aspergillus thermomutatus (Neosartorya pseudofischeri) strain HMR AF 39, isolated from a human nasal aspirate.</title>
        <authorList>
            <person name="Parent-Michaud M."/>
            <person name="Dufresne P.J."/>
            <person name="Fournier E."/>
            <person name="Martineau C."/>
            <person name="Moreira S."/>
            <person name="Perkins V."/>
            <person name="De Repentigny L."/>
            <person name="Dufresne S.F."/>
        </authorList>
    </citation>
    <scope>NUCLEOTIDE SEQUENCE [LARGE SCALE GENOMIC DNA]</scope>
    <source>
        <strain evidence="1">HMR AF 39</strain>
    </source>
</reference>
<proteinExistence type="predicted"/>
<evidence type="ECO:0000313" key="2">
    <source>
        <dbReference type="Proteomes" id="UP000215305"/>
    </source>
</evidence>
<evidence type="ECO:0000313" key="1">
    <source>
        <dbReference type="EMBL" id="RHZ59451.1"/>
    </source>
</evidence>
<protein>
    <submittedName>
        <fullName evidence="1">Uncharacterized protein</fullName>
    </submittedName>
</protein>
<organism evidence="1 2">
    <name type="scientific">Aspergillus thermomutatus</name>
    <name type="common">Neosartorya pseudofischeri</name>
    <dbReference type="NCBI Taxonomy" id="41047"/>
    <lineage>
        <taxon>Eukaryota</taxon>
        <taxon>Fungi</taxon>
        <taxon>Dikarya</taxon>
        <taxon>Ascomycota</taxon>
        <taxon>Pezizomycotina</taxon>
        <taxon>Eurotiomycetes</taxon>
        <taxon>Eurotiomycetidae</taxon>
        <taxon>Eurotiales</taxon>
        <taxon>Aspergillaceae</taxon>
        <taxon>Aspergillus</taxon>
        <taxon>Aspergillus subgen. Fumigati</taxon>
    </lineage>
</organism>
<dbReference type="RefSeq" id="XP_026615762.1">
    <property type="nucleotide sequence ID" value="XM_026761409.1"/>
</dbReference>
<keyword evidence="2" id="KW-1185">Reference proteome</keyword>
<comment type="caution">
    <text evidence="1">The sequence shown here is derived from an EMBL/GenBank/DDBJ whole genome shotgun (WGS) entry which is preliminary data.</text>
</comment>
<gene>
    <name evidence="1" type="ORF">CDV56_107790</name>
</gene>
<dbReference type="AlphaFoldDB" id="A0A397H8R1"/>
<dbReference type="GeneID" id="38129764"/>
<name>A0A397H8R1_ASPTH</name>
<dbReference type="Proteomes" id="UP000215305">
    <property type="component" value="Unassembled WGS sequence"/>
</dbReference>
<dbReference type="EMBL" id="NKHU02000060">
    <property type="protein sequence ID" value="RHZ59451.1"/>
    <property type="molecule type" value="Genomic_DNA"/>
</dbReference>
<dbReference type="VEuPathDB" id="FungiDB:CDV56_107790"/>
<sequence length="116" mass="13513">MGGYHLRQHGFAPLTPSTTSSAFDAPLELLELHLKELEDALSSFAEKQTKWHRDRRSWELQFIKWLYTKHPDYLVNGNKITERDIEDADTLRQCHALLLPYCSRYHPLMVLATGMT</sequence>
<accession>A0A397H8R1</accession>